<organism evidence="2 3">
    <name type="scientific">Mycobacterium kansasii</name>
    <dbReference type="NCBI Taxonomy" id="1768"/>
    <lineage>
        <taxon>Bacteria</taxon>
        <taxon>Bacillati</taxon>
        <taxon>Actinomycetota</taxon>
        <taxon>Actinomycetes</taxon>
        <taxon>Mycobacteriales</taxon>
        <taxon>Mycobacteriaceae</taxon>
        <taxon>Mycobacterium</taxon>
    </lineage>
</organism>
<gene>
    <name evidence="2" type="ORF">NIIDMKKI_67330</name>
</gene>
<reference evidence="2 3" key="1">
    <citation type="submission" date="2020-07" db="EMBL/GenBank/DDBJ databases">
        <title>Mycobacterium kansasii (former subtype) with zoonotic potential isolated from diseased indoor pet cat, Japan.</title>
        <authorList>
            <person name="Fukano H."/>
            <person name="Terazono T."/>
            <person name="Hoshino Y."/>
        </authorList>
    </citation>
    <scope>NUCLEOTIDE SEQUENCE [LARGE SCALE GENOMIC DNA]</scope>
    <source>
        <strain evidence="2 3">Kuro-I</strain>
    </source>
</reference>
<dbReference type="GO" id="GO:0005886">
    <property type="term" value="C:plasma membrane"/>
    <property type="evidence" value="ECO:0007669"/>
    <property type="project" value="TreeGrafter"/>
</dbReference>
<accession>A0A7G1IL90</accession>
<evidence type="ECO:0000256" key="1">
    <source>
        <dbReference type="SAM" id="Phobius"/>
    </source>
</evidence>
<dbReference type="Proteomes" id="UP000516380">
    <property type="component" value="Chromosome"/>
</dbReference>
<feature type="transmembrane region" description="Helical" evidence="1">
    <location>
        <begin position="35"/>
        <end position="57"/>
    </location>
</feature>
<dbReference type="GO" id="GO:1901530">
    <property type="term" value="P:response to hypochlorite"/>
    <property type="evidence" value="ECO:0007669"/>
    <property type="project" value="TreeGrafter"/>
</dbReference>
<protein>
    <recommendedName>
        <fullName evidence="4">Inner membrane protein ykgB</fullName>
    </recommendedName>
</protein>
<keyword evidence="1" id="KW-1133">Transmembrane helix</keyword>
<evidence type="ECO:0000313" key="2">
    <source>
        <dbReference type="EMBL" id="BCI91527.1"/>
    </source>
</evidence>
<dbReference type="PANTHER" id="PTHR40106:SF1">
    <property type="entry name" value="INNER MEMBRANE PROTEIN RCLC"/>
    <property type="match status" value="1"/>
</dbReference>
<evidence type="ECO:0008006" key="4">
    <source>
        <dbReference type="Google" id="ProtNLM"/>
    </source>
</evidence>
<proteinExistence type="predicted"/>
<keyword evidence="1" id="KW-0812">Transmembrane</keyword>
<dbReference type="Pfam" id="PF04224">
    <property type="entry name" value="DUF417"/>
    <property type="match status" value="1"/>
</dbReference>
<dbReference type="PANTHER" id="PTHR40106">
    <property type="entry name" value="INNER MEMBRANE PROTEIN RCLC"/>
    <property type="match status" value="1"/>
</dbReference>
<sequence length="99" mass="10480">MAVRHFLDHHLSSLLGVVEIAIAVLLAVKPWFPRLSAIGSLMAIGMFATTLTFVLSTPGAFEASAGGFPVLSSTGQFLIKDVALLGISAWTLVDALTRR</sequence>
<feature type="transmembrane region" description="Helical" evidence="1">
    <location>
        <begin position="77"/>
        <end position="96"/>
    </location>
</feature>
<keyword evidence="3" id="KW-1185">Reference proteome</keyword>
<dbReference type="EMBL" id="AP023343">
    <property type="protein sequence ID" value="BCI91527.1"/>
    <property type="molecule type" value="Genomic_DNA"/>
</dbReference>
<keyword evidence="1" id="KW-0472">Membrane</keyword>
<dbReference type="InterPro" id="IPR007339">
    <property type="entry name" value="RclC-like"/>
</dbReference>
<feature type="transmembrane region" description="Helical" evidence="1">
    <location>
        <begin position="12"/>
        <end position="28"/>
    </location>
</feature>
<dbReference type="AlphaFoldDB" id="A0A7G1IL90"/>
<name>A0A7G1IL90_MYCKA</name>
<evidence type="ECO:0000313" key="3">
    <source>
        <dbReference type="Proteomes" id="UP000516380"/>
    </source>
</evidence>